<gene>
    <name evidence="2" type="ORF">rCG_64138</name>
</gene>
<dbReference type="GO" id="GO:0016620">
    <property type="term" value="F:oxidoreductase activity, acting on the aldehyde or oxo group of donors, NAD or NADP as acceptor"/>
    <property type="evidence" value="ECO:0007669"/>
    <property type="project" value="InterPro"/>
</dbReference>
<proteinExistence type="predicted"/>
<dbReference type="Gene3D" id="3.30.360.10">
    <property type="entry name" value="Dihydrodipicolinate Reductase, domain 2"/>
    <property type="match status" value="1"/>
</dbReference>
<feature type="domain" description="Glyceraldehyde 3-phosphate dehydrogenase catalytic" evidence="1">
    <location>
        <begin position="47"/>
        <end position="83"/>
    </location>
</feature>
<organism evidence="2 3">
    <name type="scientific">Rattus norvegicus</name>
    <name type="common">Rat</name>
    <dbReference type="NCBI Taxonomy" id="10116"/>
    <lineage>
        <taxon>Eukaryota</taxon>
        <taxon>Metazoa</taxon>
        <taxon>Chordata</taxon>
        <taxon>Craniata</taxon>
        <taxon>Vertebrata</taxon>
        <taxon>Euteleostomi</taxon>
        <taxon>Mammalia</taxon>
        <taxon>Eutheria</taxon>
        <taxon>Euarchontoglires</taxon>
        <taxon>Glires</taxon>
        <taxon>Rodentia</taxon>
        <taxon>Myomorpha</taxon>
        <taxon>Muroidea</taxon>
        <taxon>Muridae</taxon>
        <taxon>Murinae</taxon>
        <taxon>Rattus</taxon>
    </lineage>
</organism>
<evidence type="ECO:0000313" key="3">
    <source>
        <dbReference type="Proteomes" id="UP000234681"/>
    </source>
</evidence>
<dbReference type="Proteomes" id="UP000234681">
    <property type="component" value="Chromosome 6"/>
</dbReference>
<dbReference type="Pfam" id="PF02800">
    <property type="entry name" value="Gp_dh_C"/>
    <property type="match status" value="1"/>
</dbReference>
<dbReference type="AlphaFoldDB" id="A6JDJ6"/>
<evidence type="ECO:0000313" key="2">
    <source>
        <dbReference type="EMBL" id="EDL81392.1"/>
    </source>
</evidence>
<dbReference type="SUPFAM" id="SSF55347">
    <property type="entry name" value="Glyceraldehyde-3-phosphate dehydrogenase-like, C-terminal domain"/>
    <property type="match status" value="1"/>
</dbReference>
<dbReference type="EMBL" id="CH473982">
    <property type="protein sequence ID" value="EDL81392.1"/>
    <property type="molecule type" value="Genomic_DNA"/>
</dbReference>
<reference evidence="3" key="1">
    <citation type="submission" date="2005-09" db="EMBL/GenBank/DDBJ databases">
        <authorList>
            <person name="Mural R.J."/>
            <person name="Li P.W."/>
            <person name="Adams M.D."/>
            <person name="Amanatides P.G."/>
            <person name="Baden-Tillson H."/>
            <person name="Barnstead M."/>
            <person name="Chin S.H."/>
            <person name="Dew I."/>
            <person name="Evans C.A."/>
            <person name="Ferriera S."/>
            <person name="Flanigan M."/>
            <person name="Fosler C."/>
            <person name="Glodek A."/>
            <person name="Gu Z."/>
            <person name="Holt R.A."/>
            <person name="Jennings D."/>
            <person name="Kraft C.L."/>
            <person name="Lu F."/>
            <person name="Nguyen T."/>
            <person name="Nusskern D.R."/>
            <person name="Pfannkoch C.M."/>
            <person name="Sitter C."/>
            <person name="Sutton G.G."/>
            <person name="Venter J.C."/>
            <person name="Wang Z."/>
            <person name="Woodage T."/>
            <person name="Zheng X.H."/>
            <person name="Zhong F."/>
        </authorList>
    </citation>
    <scope>NUCLEOTIDE SEQUENCE [LARGE SCALE GENOMIC DNA]</scope>
    <source>
        <strain>BN</strain>
        <strain evidence="3">Sprague-Dawley</strain>
    </source>
</reference>
<evidence type="ECO:0000259" key="1">
    <source>
        <dbReference type="Pfam" id="PF02800"/>
    </source>
</evidence>
<sequence length="83" mass="9184">MTSLLPEDLSVESYDMVTVGLHILAVTCQGCGQGHPRAEQEAQWYCLPTHNVSTMDLTCCLEKVSKYDDIKKVLQQASEGPLK</sequence>
<dbReference type="InterPro" id="IPR020829">
    <property type="entry name" value="GlycerAld_3-P_DH_cat"/>
</dbReference>
<protein>
    <submittedName>
        <fullName evidence="2">RCG64138</fullName>
    </submittedName>
</protein>
<accession>A6JDJ6</accession>
<feature type="non-terminal residue" evidence="2">
    <location>
        <position position="83"/>
    </location>
</feature>
<name>A6JDJ6_RAT</name>